<accession>A0A1Y2HFG9</accession>
<feature type="region of interest" description="Disordered" evidence="1">
    <location>
        <begin position="146"/>
        <end position="296"/>
    </location>
</feature>
<name>A0A1Y2HFG9_9FUNG</name>
<comment type="caution">
    <text evidence="2">The sequence shown here is derived from an EMBL/GenBank/DDBJ whole genome shotgun (WGS) entry which is preliminary data.</text>
</comment>
<sequence>MQFESAAATDGLPFECHRQWYRLLEIAAASHAKAGDDEDEAAGTLVKVGTAASSDSASDEWHSPLSPLRDLQHLARESCHIDASKLAQCPTVTRHGLCPLCRASVGCLYALGHWIRSRFWKSANSCQRRLHPFTRLISRMAADAPTLATAPSDPTGTSAADPTALASRKRKSRNSGGDTHAAAAKRSKPRDARKGRSSRPSARDPKSSLPTPPQPSPAAPATRRSASSAPLVPQQTPLAPTGGAKTGTTPTPTGGAETGTTPTPTGGAVRAQQARTKKTTVGGVTGEYAESSADELDAPEAAVAEYITRPSFNPVRAKT</sequence>
<evidence type="ECO:0000313" key="3">
    <source>
        <dbReference type="Proteomes" id="UP000193411"/>
    </source>
</evidence>
<protein>
    <submittedName>
        <fullName evidence="2">Uncharacterized protein</fullName>
    </submittedName>
</protein>
<dbReference type="EMBL" id="MCFL01000036">
    <property type="protein sequence ID" value="ORZ33328.1"/>
    <property type="molecule type" value="Genomic_DNA"/>
</dbReference>
<reference evidence="2 3" key="1">
    <citation type="submission" date="2016-07" db="EMBL/GenBank/DDBJ databases">
        <title>Pervasive Adenine N6-methylation of Active Genes in Fungi.</title>
        <authorList>
            <consortium name="DOE Joint Genome Institute"/>
            <person name="Mondo S.J."/>
            <person name="Dannebaum R.O."/>
            <person name="Kuo R.C."/>
            <person name="Labutti K."/>
            <person name="Haridas S."/>
            <person name="Kuo A."/>
            <person name="Salamov A."/>
            <person name="Ahrendt S.R."/>
            <person name="Lipzen A."/>
            <person name="Sullivan W."/>
            <person name="Andreopoulos W.B."/>
            <person name="Clum A."/>
            <person name="Lindquist E."/>
            <person name="Daum C."/>
            <person name="Ramamoorthy G.K."/>
            <person name="Gryganskyi A."/>
            <person name="Culley D."/>
            <person name="Magnuson J.K."/>
            <person name="James T.Y."/>
            <person name="O'Malley M.A."/>
            <person name="Stajich J.E."/>
            <person name="Spatafora J.W."/>
            <person name="Visel A."/>
            <person name="Grigoriev I.V."/>
        </authorList>
    </citation>
    <scope>NUCLEOTIDE SEQUENCE [LARGE SCALE GENOMIC DNA]</scope>
    <source>
        <strain evidence="2 3">PL171</strain>
    </source>
</reference>
<evidence type="ECO:0000256" key="1">
    <source>
        <dbReference type="SAM" id="MobiDB-lite"/>
    </source>
</evidence>
<dbReference type="AlphaFoldDB" id="A0A1Y2HFG9"/>
<keyword evidence="3" id="KW-1185">Reference proteome</keyword>
<gene>
    <name evidence="2" type="ORF">BCR44DRAFT_248797</name>
</gene>
<dbReference type="Proteomes" id="UP000193411">
    <property type="component" value="Unassembled WGS sequence"/>
</dbReference>
<proteinExistence type="predicted"/>
<evidence type="ECO:0000313" key="2">
    <source>
        <dbReference type="EMBL" id="ORZ33328.1"/>
    </source>
</evidence>
<feature type="compositionally biased region" description="Low complexity" evidence="1">
    <location>
        <begin position="219"/>
        <end position="268"/>
    </location>
</feature>
<organism evidence="2 3">
    <name type="scientific">Catenaria anguillulae PL171</name>
    <dbReference type="NCBI Taxonomy" id="765915"/>
    <lineage>
        <taxon>Eukaryota</taxon>
        <taxon>Fungi</taxon>
        <taxon>Fungi incertae sedis</taxon>
        <taxon>Blastocladiomycota</taxon>
        <taxon>Blastocladiomycetes</taxon>
        <taxon>Blastocladiales</taxon>
        <taxon>Catenariaceae</taxon>
        <taxon>Catenaria</taxon>
    </lineage>
</organism>